<name>A0A7J0DMC1_9ERIC</name>
<comment type="caution">
    <text evidence="3">The sequence shown here is derived from an EMBL/GenBank/DDBJ whole genome shotgun (WGS) entry which is preliminary data.</text>
</comment>
<sequence length="135" mass="14664">MASLITASLIQTRSGSVDGLKASGGWMGKEKAVVVGVKAAMTMGGGGGGRGGAKYKGTQMREKKLTKMIEEKVKEAKQVCEGDERSDECKVAWDEVEEVSQAKAHLRLKLLHKQDPLESFCQDNPDTDECLIYED</sequence>
<gene>
    <name evidence="3" type="ORF">Acr_00g0056070</name>
</gene>
<dbReference type="GO" id="GO:0009507">
    <property type="term" value="C:chloroplast"/>
    <property type="evidence" value="ECO:0007669"/>
    <property type="project" value="TreeGrafter"/>
</dbReference>
<dbReference type="OrthoDB" id="4362at2759"/>
<feature type="disulfide bond" evidence="1">
    <location>
        <begin position="80"/>
        <end position="89"/>
    </location>
</feature>
<dbReference type="GO" id="GO:0080153">
    <property type="term" value="P:negative regulation of reductive pentose-phosphate cycle"/>
    <property type="evidence" value="ECO:0007669"/>
    <property type="project" value="TreeGrafter"/>
</dbReference>
<dbReference type="InterPro" id="IPR003823">
    <property type="entry name" value="CP12_dom"/>
</dbReference>
<feature type="domain" description="CP12" evidence="2">
    <location>
        <begin position="65"/>
        <end position="135"/>
    </location>
</feature>
<evidence type="ECO:0000256" key="1">
    <source>
        <dbReference type="PIRSR" id="PIRSR639314-50"/>
    </source>
</evidence>
<feature type="disulfide bond" evidence="1">
    <location>
        <begin position="121"/>
        <end position="130"/>
    </location>
</feature>
<dbReference type="InterPro" id="IPR039314">
    <property type="entry name" value="CP12-like"/>
</dbReference>
<reference evidence="4" key="1">
    <citation type="submission" date="2019-07" db="EMBL/GenBank/DDBJ databases">
        <title>De Novo Assembly of kiwifruit Actinidia rufa.</title>
        <authorList>
            <person name="Sugita-Konishi S."/>
            <person name="Sato K."/>
            <person name="Mori E."/>
            <person name="Abe Y."/>
            <person name="Kisaki G."/>
            <person name="Hamano K."/>
            <person name="Suezawa K."/>
            <person name="Otani M."/>
            <person name="Fukuda T."/>
            <person name="Manabe T."/>
            <person name="Gomi K."/>
            <person name="Tabuchi M."/>
            <person name="Akimitsu K."/>
            <person name="Kataoka I."/>
        </authorList>
    </citation>
    <scope>NUCLEOTIDE SEQUENCE [LARGE SCALE GENOMIC DNA]</scope>
    <source>
        <strain evidence="4">cv. Fuchu</strain>
    </source>
</reference>
<accession>A0A7J0DMC1</accession>
<dbReference type="Pfam" id="PF02672">
    <property type="entry name" value="CP12"/>
    <property type="match status" value="1"/>
</dbReference>
<evidence type="ECO:0000313" key="3">
    <source>
        <dbReference type="EMBL" id="GFS38165.1"/>
    </source>
</evidence>
<dbReference type="PANTHER" id="PTHR33921:SF16">
    <property type="entry name" value="CALVIN CYCLE PROTEIN CP12-3, CHLOROPLASTIC"/>
    <property type="match status" value="1"/>
</dbReference>
<dbReference type="AlphaFoldDB" id="A0A7J0DMC1"/>
<organism evidence="3 4">
    <name type="scientific">Actinidia rufa</name>
    <dbReference type="NCBI Taxonomy" id="165716"/>
    <lineage>
        <taxon>Eukaryota</taxon>
        <taxon>Viridiplantae</taxon>
        <taxon>Streptophyta</taxon>
        <taxon>Embryophyta</taxon>
        <taxon>Tracheophyta</taxon>
        <taxon>Spermatophyta</taxon>
        <taxon>Magnoliopsida</taxon>
        <taxon>eudicotyledons</taxon>
        <taxon>Gunneridae</taxon>
        <taxon>Pentapetalae</taxon>
        <taxon>asterids</taxon>
        <taxon>Ericales</taxon>
        <taxon>Actinidiaceae</taxon>
        <taxon>Actinidia</taxon>
    </lineage>
</organism>
<keyword evidence="4" id="KW-1185">Reference proteome</keyword>
<dbReference type="SMART" id="SM01093">
    <property type="entry name" value="CP12"/>
    <property type="match status" value="1"/>
</dbReference>
<dbReference type="EMBL" id="BJWL01000302">
    <property type="protein sequence ID" value="GFS38165.1"/>
    <property type="molecule type" value="Genomic_DNA"/>
</dbReference>
<dbReference type="PANTHER" id="PTHR33921">
    <property type="entry name" value="CALVIN CYCLE PROTEIN CP12-2, CHLOROPLASTIC"/>
    <property type="match status" value="1"/>
</dbReference>
<evidence type="ECO:0000259" key="2">
    <source>
        <dbReference type="SMART" id="SM01093"/>
    </source>
</evidence>
<proteinExistence type="predicted"/>
<evidence type="ECO:0000313" key="4">
    <source>
        <dbReference type="Proteomes" id="UP000585474"/>
    </source>
</evidence>
<dbReference type="Proteomes" id="UP000585474">
    <property type="component" value="Unassembled WGS sequence"/>
</dbReference>
<keyword evidence="1" id="KW-1015">Disulfide bond</keyword>
<protein>
    <submittedName>
        <fullName evidence="3">CP12 domain-containing protein 3</fullName>
    </submittedName>
</protein>